<feature type="active site" evidence="9">
    <location>
        <position position="68"/>
    </location>
</feature>
<name>A0ABD5Z6G6_9EURY</name>
<dbReference type="NCBIfam" id="TIGR00080">
    <property type="entry name" value="pimt"/>
    <property type="match status" value="1"/>
</dbReference>
<comment type="caution">
    <text evidence="10">The sequence shown here is derived from an EMBL/GenBank/DDBJ whole genome shotgun (WGS) entry which is preliminary data.</text>
</comment>
<keyword evidence="3 9" id="KW-0963">Cytoplasm</keyword>
<comment type="catalytic activity">
    <reaction evidence="8 9">
        <text>[protein]-L-isoaspartate + S-adenosyl-L-methionine = [protein]-L-isoaspartate alpha-methyl ester + S-adenosyl-L-homocysteine</text>
        <dbReference type="Rhea" id="RHEA:12705"/>
        <dbReference type="Rhea" id="RHEA-COMP:12143"/>
        <dbReference type="Rhea" id="RHEA-COMP:12144"/>
        <dbReference type="ChEBI" id="CHEBI:57856"/>
        <dbReference type="ChEBI" id="CHEBI:59789"/>
        <dbReference type="ChEBI" id="CHEBI:90596"/>
        <dbReference type="ChEBI" id="CHEBI:90598"/>
        <dbReference type="EC" id="2.1.1.77"/>
    </reaction>
</comment>
<dbReference type="FunFam" id="3.40.50.150:FF:000010">
    <property type="entry name" value="Protein-L-isoaspartate O-methyltransferase"/>
    <property type="match status" value="1"/>
</dbReference>
<keyword evidence="4 9" id="KW-0489">Methyltransferase</keyword>
<dbReference type="AlphaFoldDB" id="A0ABD5Z6G6"/>
<evidence type="ECO:0000256" key="5">
    <source>
        <dbReference type="ARBA" id="ARBA00022679"/>
    </source>
</evidence>
<keyword evidence="5 9" id="KW-0808">Transferase</keyword>
<evidence type="ECO:0000256" key="4">
    <source>
        <dbReference type="ARBA" id="ARBA00022603"/>
    </source>
</evidence>
<evidence type="ECO:0000256" key="3">
    <source>
        <dbReference type="ARBA" id="ARBA00022490"/>
    </source>
</evidence>
<evidence type="ECO:0000256" key="2">
    <source>
        <dbReference type="ARBA" id="ARBA00005369"/>
    </source>
</evidence>
<dbReference type="Pfam" id="PF01135">
    <property type="entry name" value="PCMT"/>
    <property type="match status" value="1"/>
</dbReference>
<dbReference type="InterPro" id="IPR029063">
    <property type="entry name" value="SAM-dependent_MTases_sf"/>
</dbReference>
<dbReference type="PANTHER" id="PTHR11579">
    <property type="entry name" value="PROTEIN-L-ISOASPARTATE O-METHYLTRANSFERASE"/>
    <property type="match status" value="1"/>
</dbReference>
<proteinExistence type="inferred from homology"/>
<dbReference type="GO" id="GO:0005737">
    <property type="term" value="C:cytoplasm"/>
    <property type="evidence" value="ECO:0007669"/>
    <property type="project" value="UniProtKB-SubCell"/>
</dbReference>
<comment type="similarity">
    <text evidence="2 9">Belongs to the methyltransferase superfamily. L-isoaspartyl/D-aspartyl protein methyltransferase family.</text>
</comment>
<dbReference type="SUPFAM" id="SSF53335">
    <property type="entry name" value="S-adenosyl-L-methionine-dependent methyltransferases"/>
    <property type="match status" value="1"/>
</dbReference>
<dbReference type="HAMAP" id="MF_00090">
    <property type="entry name" value="PIMT"/>
    <property type="match status" value="1"/>
</dbReference>
<evidence type="ECO:0000256" key="1">
    <source>
        <dbReference type="ARBA" id="ARBA00004496"/>
    </source>
</evidence>
<evidence type="ECO:0000256" key="8">
    <source>
        <dbReference type="ARBA" id="ARBA00029295"/>
    </source>
</evidence>
<evidence type="ECO:0000313" key="10">
    <source>
        <dbReference type="EMBL" id="MFC7200761.1"/>
    </source>
</evidence>
<dbReference type="GO" id="GO:0032259">
    <property type="term" value="P:methylation"/>
    <property type="evidence" value="ECO:0007669"/>
    <property type="project" value="UniProtKB-KW"/>
</dbReference>
<keyword evidence="6 9" id="KW-0949">S-adenosyl-L-methionine</keyword>
<evidence type="ECO:0000256" key="9">
    <source>
        <dbReference type="HAMAP-Rule" id="MF_00090"/>
    </source>
</evidence>
<protein>
    <recommendedName>
        <fullName evidence="9">Protein-L-isoaspartate O-methyltransferase</fullName>
        <ecNumber evidence="9">2.1.1.77</ecNumber>
    </recommendedName>
    <alternativeName>
        <fullName evidence="9">L-isoaspartyl protein carboxyl methyltransferase</fullName>
    </alternativeName>
    <alternativeName>
        <fullName evidence="9">Protein L-isoaspartyl methyltransferase</fullName>
    </alternativeName>
    <alternativeName>
        <fullName evidence="9">Protein-beta-aspartate methyltransferase</fullName>
        <shortName evidence="9">PIMT</shortName>
    </alternativeName>
</protein>
<dbReference type="PANTHER" id="PTHR11579:SF0">
    <property type="entry name" value="PROTEIN-L-ISOASPARTATE(D-ASPARTATE) O-METHYLTRANSFERASE"/>
    <property type="match status" value="1"/>
</dbReference>
<accession>A0ABD5Z6G6</accession>
<sequence length="215" mass="23717">MSQNADEEQEYEERREELVEHISAVRDLDEDVLDAIRSVPRHEFLPEDEHDRAYVDMPIPIGSGQTVSAPHIVAIMADLPDLEAGEDVLEVGTGCGYHAAVTAELVGAEHVYTVEYESDLVESARENLADAGYGDVSVRHGDGREGWPEYAPFDAAYLTCAVPEFPDPLIEQVREGGRLLGPVGVAGQELILAEKRDDELDEEHHGEVQFVRIQG</sequence>
<dbReference type="EMBL" id="JBHTAR010000011">
    <property type="protein sequence ID" value="MFC7200761.1"/>
    <property type="molecule type" value="Genomic_DNA"/>
</dbReference>
<dbReference type="Gene3D" id="3.40.50.150">
    <property type="entry name" value="Vaccinia Virus protein VP39"/>
    <property type="match status" value="1"/>
</dbReference>
<gene>
    <name evidence="9" type="primary">pcm</name>
    <name evidence="10" type="ORF">ACFQJ9_15310</name>
</gene>
<dbReference type="EC" id="2.1.1.77" evidence="9"/>
<dbReference type="Proteomes" id="UP001596447">
    <property type="component" value="Unassembled WGS sequence"/>
</dbReference>
<comment type="subcellular location">
    <subcellularLocation>
        <location evidence="1 9">Cytoplasm</location>
    </subcellularLocation>
</comment>
<dbReference type="GO" id="GO:0030091">
    <property type="term" value="P:protein repair"/>
    <property type="evidence" value="ECO:0007669"/>
    <property type="project" value="UniProtKB-UniRule"/>
</dbReference>
<evidence type="ECO:0000313" key="11">
    <source>
        <dbReference type="Proteomes" id="UP001596447"/>
    </source>
</evidence>
<keyword evidence="11" id="KW-1185">Reference proteome</keyword>
<dbReference type="GO" id="GO:0004719">
    <property type="term" value="F:protein-L-isoaspartate (D-aspartate) O-methyltransferase activity"/>
    <property type="evidence" value="ECO:0007669"/>
    <property type="project" value="UniProtKB-UniRule"/>
</dbReference>
<organism evidence="10 11">
    <name type="scientific">Halospeciosus flavus</name>
    <dbReference type="NCBI Taxonomy" id="3032283"/>
    <lineage>
        <taxon>Archaea</taxon>
        <taxon>Methanobacteriati</taxon>
        <taxon>Methanobacteriota</taxon>
        <taxon>Stenosarchaea group</taxon>
        <taxon>Halobacteria</taxon>
        <taxon>Halobacteriales</taxon>
        <taxon>Halobacteriaceae</taxon>
        <taxon>Halospeciosus</taxon>
    </lineage>
</organism>
<dbReference type="CDD" id="cd02440">
    <property type="entry name" value="AdoMet_MTases"/>
    <property type="match status" value="1"/>
</dbReference>
<evidence type="ECO:0000256" key="6">
    <source>
        <dbReference type="ARBA" id="ARBA00022691"/>
    </source>
</evidence>
<dbReference type="InterPro" id="IPR000682">
    <property type="entry name" value="PCMT"/>
</dbReference>
<dbReference type="RefSeq" id="WP_279527526.1">
    <property type="nucleotide sequence ID" value="NZ_CP122312.1"/>
</dbReference>
<reference evidence="10 11" key="1">
    <citation type="journal article" date="2019" name="Int. J. Syst. Evol. Microbiol.">
        <title>The Global Catalogue of Microorganisms (GCM) 10K type strain sequencing project: providing services to taxonomists for standard genome sequencing and annotation.</title>
        <authorList>
            <consortium name="The Broad Institute Genomics Platform"/>
            <consortium name="The Broad Institute Genome Sequencing Center for Infectious Disease"/>
            <person name="Wu L."/>
            <person name="Ma J."/>
        </authorList>
    </citation>
    <scope>NUCLEOTIDE SEQUENCE [LARGE SCALE GENOMIC DNA]</scope>
    <source>
        <strain evidence="10 11">XZGYJ-43</strain>
    </source>
</reference>
<evidence type="ECO:0000256" key="7">
    <source>
        <dbReference type="ARBA" id="ARBA00025330"/>
    </source>
</evidence>
<dbReference type="NCBIfam" id="NF001453">
    <property type="entry name" value="PRK00312.1"/>
    <property type="match status" value="1"/>
</dbReference>
<comment type="function">
    <text evidence="7 9">Catalyzes the methyl esterification of L-isoaspartyl residues in peptides and proteins that result from spontaneous decomposition of normal L-aspartyl and L-asparaginyl residues. It plays a role in the repair and/or degradation of damaged proteins.</text>
</comment>